<dbReference type="InterPro" id="IPR020119">
    <property type="entry name" value="PsdUridine_synth_TruD_CS"/>
</dbReference>
<evidence type="ECO:0000256" key="4">
    <source>
        <dbReference type="HAMAP-Rule" id="MF_01082"/>
    </source>
</evidence>
<dbReference type="Gene3D" id="3.30.2350.20">
    <property type="entry name" value="TruD, catalytic domain"/>
    <property type="match status" value="1"/>
</dbReference>
<protein>
    <recommendedName>
        <fullName evidence="4">tRNA pseudouridine synthase D</fullName>
        <ecNumber evidence="4">5.4.99.27</ecNumber>
    </recommendedName>
    <alternativeName>
        <fullName evidence="4">tRNA pseudouridine(13) synthase</fullName>
    </alternativeName>
    <alternativeName>
        <fullName evidence="4">tRNA pseudouridylate synthase D</fullName>
    </alternativeName>
    <alternativeName>
        <fullName evidence="4">tRNA-uridine isomerase D</fullName>
    </alternativeName>
</protein>
<dbReference type="InterPro" id="IPR020103">
    <property type="entry name" value="PsdUridine_synth_cat_dom_sf"/>
</dbReference>
<evidence type="ECO:0000313" key="6">
    <source>
        <dbReference type="EMBL" id="MER2491985.1"/>
    </source>
</evidence>
<dbReference type="PANTHER" id="PTHR47811">
    <property type="entry name" value="TRNA PSEUDOURIDINE SYNTHASE D"/>
    <property type="match status" value="1"/>
</dbReference>
<dbReference type="InterPro" id="IPR043165">
    <property type="entry name" value="TruD_insert_sf"/>
</dbReference>
<dbReference type="PROSITE" id="PS01268">
    <property type="entry name" value="UPF0024"/>
    <property type="match status" value="1"/>
</dbReference>
<evidence type="ECO:0000256" key="1">
    <source>
        <dbReference type="ARBA" id="ARBA00007953"/>
    </source>
</evidence>
<comment type="catalytic activity">
    <reaction evidence="4">
        <text>uridine(13) in tRNA = pseudouridine(13) in tRNA</text>
        <dbReference type="Rhea" id="RHEA:42540"/>
        <dbReference type="Rhea" id="RHEA-COMP:10105"/>
        <dbReference type="Rhea" id="RHEA-COMP:10106"/>
        <dbReference type="ChEBI" id="CHEBI:65314"/>
        <dbReference type="ChEBI" id="CHEBI:65315"/>
        <dbReference type="EC" id="5.4.99.27"/>
    </reaction>
</comment>
<reference evidence="6 7" key="1">
    <citation type="submission" date="2024-06" db="EMBL/GenBank/DDBJ databases">
        <authorList>
            <person name="Chen R.Y."/>
        </authorList>
    </citation>
    <scope>NUCLEOTIDE SEQUENCE [LARGE SCALE GENOMIC DNA]</scope>
    <source>
        <strain evidence="6 7">D2</strain>
    </source>
</reference>
<dbReference type="InterPro" id="IPR001656">
    <property type="entry name" value="PsdUridine_synth_TruD"/>
</dbReference>
<dbReference type="PROSITE" id="PS50984">
    <property type="entry name" value="TRUD"/>
    <property type="match status" value="1"/>
</dbReference>
<keyword evidence="2 4" id="KW-0819">tRNA processing</keyword>
<dbReference type="Proteomes" id="UP001467690">
    <property type="component" value="Unassembled WGS sequence"/>
</dbReference>
<organism evidence="6 7">
    <name type="scientific">Catenovulum sediminis</name>
    <dbReference type="NCBI Taxonomy" id="1740262"/>
    <lineage>
        <taxon>Bacteria</taxon>
        <taxon>Pseudomonadati</taxon>
        <taxon>Pseudomonadota</taxon>
        <taxon>Gammaproteobacteria</taxon>
        <taxon>Alteromonadales</taxon>
        <taxon>Alteromonadaceae</taxon>
        <taxon>Catenovulum</taxon>
    </lineage>
</organism>
<dbReference type="HAMAP" id="MF_01082">
    <property type="entry name" value="TruD"/>
    <property type="match status" value="1"/>
</dbReference>
<dbReference type="Pfam" id="PF01142">
    <property type="entry name" value="TruD"/>
    <property type="match status" value="2"/>
</dbReference>
<evidence type="ECO:0000259" key="5">
    <source>
        <dbReference type="PROSITE" id="PS50984"/>
    </source>
</evidence>
<proteinExistence type="inferred from homology"/>
<dbReference type="Gene3D" id="3.30.2340.10">
    <property type="entry name" value="TruD, insertion domain"/>
    <property type="match status" value="1"/>
</dbReference>
<feature type="active site" description="Nucleophile" evidence="4">
    <location>
        <position position="76"/>
    </location>
</feature>
<dbReference type="PANTHER" id="PTHR47811:SF1">
    <property type="entry name" value="TRNA PSEUDOURIDINE SYNTHASE D"/>
    <property type="match status" value="1"/>
</dbReference>
<feature type="domain" description="TRUD" evidence="5">
    <location>
        <begin position="150"/>
        <end position="296"/>
    </location>
</feature>
<dbReference type="RefSeq" id="WP_143869924.1">
    <property type="nucleotide sequence ID" value="NZ_CP041660.1"/>
</dbReference>
<comment type="function">
    <text evidence="4">Responsible for synthesis of pseudouridine from uracil-13 in transfer RNAs.</text>
</comment>
<sequence>MNLAYLHGKPDASGQIRCCNSDFYVEELLHFEPDGAGEHLWLWIEKDGQNTNFVAKQLGKAFGIAAKLVSTSGMKDRHAVTKQWFCLPWPIKKDIPEVTLESAQILKTVRHGKKLKTGTHKNNLFRLKIALQSYNKETLVQRLEKIQAYGVANYFGEQRFGRNGDNVENAIKMLSGELIVKDRKLKSIYLSAARSEVFNQVLHQRIVADLFKPLEGDAFILSGSHSYFVEEHLTDDTLSRFASADILLSGPLVGEGEPIVKNKSLEFEKHALAEQQNLVDALSQAGLKQDRRALQLRAENFTWQFVDGEEQSYLELSFVLPAGCFATSILREILLYQDMGQTHANTSK</sequence>
<dbReference type="InterPro" id="IPR050170">
    <property type="entry name" value="TruD_pseudoU_synthase"/>
</dbReference>
<evidence type="ECO:0000256" key="2">
    <source>
        <dbReference type="ARBA" id="ARBA00022694"/>
    </source>
</evidence>
<evidence type="ECO:0000256" key="3">
    <source>
        <dbReference type="ARBA" id="ARBA00023235"/>
    </source>
</evidence>
<name>A0ABV1RGJ2_9ALTE</name>
<keyword evidence="7" id="KW-1185">Reference proteome</keyword>
<dbReference type="InterPro" id="IPR042214">
    <property type="entry name" value="TruD_catalytic"/>
</dbReference>
<dbReference type="EC" id="5.4.99.27" evidence="4"/>
<keyword evidence="3 4" id="KW-0413">Isomerase</keyword>
<dbReference type="EMBL" id="JBELOE010000183">
    <property type="protein sequence ID" value="MER2491985.1"/>
    <property type="molecule type" value="Genomic_DNA"/>
</dbReference>
<gene>
    <name evidence="4" type="primary">truD</name>
    <name evidence="6" type="ORF">ABS311_08820</name>
</gene>
<accession>A0ABV1RGJ2</accession>
<comment type="similarity">
    <text evidence="1 4">Belongs to the pseudouridine synthase TruD family.</text>
</comment>
<dbReference type="SUPFAM" id="SSF55120">
    <property type="entry name" value="Pseudouridine synthase"/>
    <property type="match status" value="1"/>
</dbReference>
<evidence type="ECO:0000313" key="7">
    <source>
        <dbReference type="Proteomes" id="UP001467690"/>
    </source>
</evidence>
<dbReference type="InterPro" id="IPR011760">
    <property type="entry name" value="PsdUridine_synth_TruD_insert"/>
</dbReference>
<comment type="caution">
    <text evidence="6">The sequence shown here is derived from an EMBL/GenBank/DDBJ whole genome shotgun (WGS) entry which is preliminary data.</text>
</comment>